<dbReference type="InterPro" id="IPR028098">
    <property type="entry name" value="Glyco_trans_4-like_N"/>
</dbReference>
<reference evidence="3" key="1">
    <citation type="submission" date="2016-10" db="EMBL/GenBank/DDBJ databases">
        <authorList>
            <person name="Varghese N."/>
        </authorList>
    </citation>
    <scope>NUCLEOTIDE SEQUENCE [LARGE SCALE GENOMIC DNA]</scope>
    <source>
        <strain evidence="3">DSM 18820</strain>
    </source>
</reference>
<gene>
    <name evidence="2" type="ORF">SAMN04487941_0892</name>
</gene>
<proteinExistence type="predicted"/>
<sequence length="381" mass="44436">MRKKVLIIDSNYPNENNLYGDVFVHSRARFYKNVFDIQVLGWDKRRENFEFTYEGIPAKSFKTKKELTRNIFEYKPDIILIHFVEGWMLSAFIKPINCPVLIWVHGAEALGWYRRIFNFRNVLQFGNYVLKNTLQLIKVRQLISYSNHTDKVAFIFVSNWMKGITETDTRIKVKNYHLIPNPIDANIFQYVEKTPDQRKHILLIRSFNSKKYANDIAIDAIMELSNKDFFSDIRFSIYGMGKYFKPLTKKLEKFDNVNLHNTFVENTSIPEIHRQHGIFLCPTRQDAQGVSMCEAMSSGLVPISSFNTAIPEFLDDQKTGFMTNSAKEIAQAVEVLYYNPDKYLKISKNAATSIQEKSGNDTVLQKEIKIIEDNIDQYVKP</sequence>
<evidence type="ECO:0000313" key="2">
    <source>
        <dbReference type="EMBL" id="SFU45805.1"/>
    </source>
</evidence>
<evidence type="ECO:0000259" key="1">
    <source>
        <dbReference type="Pfam" id="PF13439"/>
    </source>
</evidence>
<dbReference type="Proteomes" id="UP000182491">
    <property type="component" value="Unassembled WGS sequence"/>
</dbReference>
<dbReference type="Pfam" id="PF13439">
    <property type="entry name" value="Glyco_transf_4"/>
    <property type="match status" value="1"/>
</dbReference>
<protein>
    <submittedName>
        <fullName evidence="2">Glycosyltransferase involved in cell wall bisynthesis</fullName>
    </submittedName>
</protein>
<dbReference type="CDD" id="cd03801">
    <property type="entry name" value="GT4_PimA-like"/>
    <property type="match status" value="1"/>
</dbReference>
<dbReference type="OrthoDB" id="502646at2"/>
<dbReference type="RefSeq" id="WP_082815317.1">
    <property type="nucleotide sequence ID" value="NZ_BMXC01000001.1"/>
</dbReference>
<organism evidence="2 3">
    <name type="scientific">Pontibacter akesuensis</name>
    <dbReference type="NCBI Taxonomy" id="388950"/>
    <lineage>
        <taxon>Bacteria</taxon>
        <taxon>Pseudomonadati</taxon>
        <taxon>Bacteroidota</taxon>
        <taxon>Cytophagia</taxon>
        <taxon>Cytophagales</taxon>
        <taxon>Hymenobacteraceae</taxon>
        <taxon>Pontibacter</taxon>
    </lineage>
</organism>
<dbReference type="Pfam" id="PF13692">
    <property type="entry name" value="Glyco_trans_1_4"/>
    <property type="match status" value="1"/>
</dbReference>
<dbReference type="PANTHER" id="PTHR12526">
    <property type="entry name" value="GLYCOSYLTRANSFERASE"/>
    <property type="match status" value="1"/>
</dbReference>
<dbReference type="Gene3D" id="3.40.50.2000">
    <property type="entry name" value="Glycogen Phosphorylase B"/>
    <property type="match status" value="2"/>
</dbReference>
<dbReference type="PANTHER" id="PTHR12526:SF630">
    <property type="entry name" value="GLYCOSYLTRANSFERASE"/>
    <property type="match status" value="1"/>
</dbReference>
<dbReference type="SUPFAM" id="SSF53756">
    <property type="entry name" value="UDP-Glycosyltransferase/glycogen phosphorylase"/>
    <property type="match status" value="1"/>
</dbReference>
<evidence type="ECO:0000313" key="3">
    <source>
        <dbReference type="Proteomes" id="UP000182491"/>
    </source>
</evidence>
<accession>A0A1I7GBJ9</accession>
<name>A0A1I7GBJ9_9BACT</name>
<dbReference type="AlphaFoldDB" id="A0A1I7GBJ9"/>
<dbReference type="EMBL" id="FPCA01000001">
    <property type="protein sequence ID" value="SFU45805.1"/>
    <property type="molecule type" value="Genomic_DNA"/>
</dbReference>
<keyword evidence="3" id="KW-1185">Reference proteome</keyword>
<feature type="domain" description="Glycosyltransferase subfamily 4-like N-terminal" evidence="1">
    <location>
        <begin position="56"/>
        <end position="185"/>
    </location>
</feature>
<dbReference type="STRING" id="388950.GCA_001611675_04029"/>
<dbReference type="GO" id="GO:0016757">
    <property type="term" value="F:glycosyltransferase activity"/>
    <property type="evidence" value="ECO:0007669"/>
    <property type="project" value="UniProtKB-ARBA"/>
</dbReference>
<keyword evidence="2" id="KW-0808">Transferase</keyword>